<organism evidence="14 15">
    <name type="scientific">Cellvibrio polysaccharolyticus</name>
    <dbReference type="NCBI Taxonomy" id="2082724"/>
    <lineage>
        <taxon>Bacteria</taxon>
        <taxon>Pseudomonadati</taxon>
        <taxon>Pseudomonadota</taxon>
        <taxon>Gammaproteobacteria</taxon>
        <taxon>Cellvibrionales</taxon>
        <taxon>Cellvibrionaceae</taxon>
        <taxon>Cellvibrio</taxon>
    </lineage>
</organism>
<keyword evidence="14" id="KW-0238">DNA-binding</keyword>
<dbReference type="InterPro" id="IPR008332">
    <property type="entry name" value="MethylG_MeTrfase_N"/>
</dbReference>
<dbReference type="SMART" id="SM00342">
    <property type="entry name" value="HTH_ARAC"/>
    <property type="match status" value="1"/>
</dbReference>
<evidence type="ECO:0000313" key="15">
    <source>
        <dbReference type="Proteomes" id="UP000652567"/>
    </source>
</evidence>
<dbReference type="InterPro" id="IPR016221">
    <property type="entry name" value="Bifunct_regulatory_prot_Ada"/>
</dbReference>
<dbReference type="AlphaFoldDB" id="A0A928V6U7"/>
<evidence type="ECO:0000259" key="13">
    <source>
        <dbReference type="PROSITE" id="PS01124"/>
    </source>
</evidence>
<evidence type="ECO:0000256" key="8">
    <source>
        <dbReference type="ARBA" id="ARBA00023015"/>
    </source>
</evidence>
<keyword evidence="8" id="KW-0805">Transcription regulation</keyword>
<evidence type="ECO:0000256" key="3">
    <source>
        <dbReference type="ARBA" id="ARBA00008711"/>
    </source>
</evidence>
<dbReference type="InterPro" id="IPR014048">
    <property type="entry name" value="MethylDNA_cys_MeTrfase_DNA-bd"/>
</dbReference>
<dbReference type="Gene3D" id="1.10.10.60">
    <property type="entry name" value="Homeodomain-like"/>
    <property type="match status" value="1"/>
</dbReference>
<evidence type="ECO:0000256" key="5">
    <source>
        <dbReference type="ARBA" id="ARBA00022603"/>
    </source>
</evidence>
<dbReference type="GO" id="GO:0006281">
    <property type="term" value="P:DNA repair"/>
    <property type="evidence" value="ECO:0007669"/>
    <property type="project" value="UniProtKB-KW"/>
</dbReference>
<dbReference type="InterPro" id="IPR035451">
    <property type="entry name" value="Ada-like_dom_sf"/>
</dbReference>
<dbReference type="Gene3D" id="1.10.10.10">
    <property type="entry name" value="Winged helix-like DNA-binding domain superfamily/Winged helix DNA-binding domain"/>
    <property type="match status" value="1"/>
</dbReference>
<dbReference type="Pfam" id="PF02805">
    <property type="entry name" value="Ada_Zn_binding"/>
    <property type="match status" value="1"/>
</dbReference>
<reference evidence="14" key="1">
    <citation type="submission" date="2018-07" db="EMBL/GenBank/DDBJ databases">
        <title>Genome assembly of strain Ka43.</title>
        <authorList>
            <person name="Kukolya J."/>
            <person name="Nagy I."/>
            <person name="Horvath B."/>
            <person name="Toth A."/>
        </authorList>
    </citation>
    <scope>NUCLEOTIDE SEQUENCE</scope>
    <source>
        <strain evidence="14">KB43</strain>
    </source>
</reference>
<dbReference type="InterPro" id="IPR036388">
    <property type="entry name" value="WH-like_DNA-bd_sf"/>
</dbReference>
<keyword evidence="9" id="KW-0010">Activator</keyword>
<keyword evidence="7" id="KW-0227">DNA damage</keyword>
<keyword evidence="11" id="KW-0234">DNA repair</keyword>
<dbReference type="PANTHER" id="PTHR10815:SF14">
    <property type="entry name" value="BIFUNCTIONAL TRANSCRIPTIONAL ACTIVATOR_DNA REPAIR ENZYME ADA"/>
    <property type="match status" value="1"/>
</dbReference>
<dbReference type="Gene3D" id="3.40.10.10">
    <property type="entry name" value="DNA Methylphosphotriester Repair Domain"/>
    <property type="match status" value="1"/>
</dbReference>
<comment type="cofactor">
    <cofactor evidence="2">
        <name>Zn(2+)</name>
        <dbReference type="ChEBI" id="CHEBI:29105"/>
    </cofactor>
</comment>
<evidence type="ECO:0000256" key="12">
    <source>
        <dbReference type="ARBA" id="ARBA00049348"/>
    </source>
</evidence>
<keyword evidence="6" id="KW-0808">Transferase</keyword>
<dbReference type="InterPro" id="IPR036217">
    <property type="entry name" value="MethylDNA_cys_MeTrfase_DNAb"/>
</dbReference>
<dbReference type="InterPro" id="IPR004026">
    <property type="entry name" value="Ada_DNA_repair_Zn-bd"/>
</dbReference>
<comment type="catalytic activity">
    <reaction evidence="1">
        <text>a 4-O-methyl-thymidine in DNA + L-cysteinyl-[protein] = a thymidine in DNA + S-methyl-L-cysteinyl-[protein]</text>
        <dbReference type="Rhea" id="RHEA:53428"/>
        <dbReference type="Rhea" id="RHEA-COMP:10131"/>
        <dbReference type="Rhea" id="RHEA-COMP:10132"/>
        <dbReference type="Rhea" id="RHEA-COMP:13555"/>
        <dbReference type="Rhea" id="RHEA-COMP:13556"/>
        <dbReference type="ChEBI" id="CHEBI:29950"/>
        <dbReference type="ChEBI" id="CHEBI:82612"/>
        <dbReference type="ChEBI" id="CHEBI:137386"/>
        <dbReference type="ChEBI" id="CHEBI:137387"/>
        <dbReference type="EC" id="2.1.1.63"/>
    </reaction>
</comment>
<dbReference type="PROSITE" id="PS00374">
    <property type="entry name" value="MGMT"/>
    <property type="match status" value="1"/>
</dbReference>
<evidence type="ECO:0000256" key="6">
    <source>
        <dbReference type="ARBA" id="ARBA00022679"/>
    </source>
</evidence>
<dbReference type="Gene3D" id="3.30.160.70">
    <property type="entry name" value="Methylated DNA-protein cysteine methyltransferase domain"/>
    <property type="match status" value="1"/>
</dbReference>
<evidence type="ECO:0000256" key="11">
    <source>
        <dbReference type="ARBA" id="ARBA00023204"/>
    </source>
</evidence>
<name>A0A928V6U7_9GAMM</name>
<dbReference type="Proteomes" id="UP000652567">
    <property type="component" value="Unassembled WGS sequence"/>
</dbReference>
<dbReference type="SUPFAM" id="SSF57884">
    <property type="entry name" value="Ada DNA repair protein, N-terminal domain (N-Ada 10)"/>
    <property type="match status" value="1"/>
</dbReference>
<evidence type="ECO:0000256" key="4">
    <source>
        <dbReference type="ARBA" id="ARBA00011918"/>
    </source>
</evidence>
<dbReference type="GO" id="GO:0032259">
    <property type="term" value="P:methylation"/>
    <property type="evidence" value="ECO:0007669"/>
    <property type="project" value="UniProtKB-KW"/>
</dbReference>
<proteinExistence type="inferred from homology"/>
<sequence>MKKPSAFIDVTADPRWQALQDRNSDYDPAFVYGVKTTGVYALPGSGSRLPNAANIEFFNSAAEAEAAGYRPSKRAAQHPSAITALHRQLVTNACETLANAEVAPDLASLAQAAGLSQWYFHRVFKTVTGVTPRAYAEQLRWKNVHARLRQQESVTEAIYNAGFNSDSAAYQKAGEFLGMTPAVFRKGGEKQTIRFALGETSLGHLLVAQSEQGICAILLGDDPHTLLEDLQKHFARAELMGGDKAFETTVALVAGLVENPARPVDLPLDIQGTAFQQRVWQALQKIPPGTTASYTEIAAMIESPSAARAVALACAANKLAIAIPCHRVIRTDGQLSGYRWGIARKAELLKREKTE</sequence>
<evidence type="ECO:0000313" key="14">
    <source>
        <dbReference type="EMBL" id="MBE8717169.1"/>
    </source>
</evidence>
<evidence type="ECO:0000256" key="10">
    <source>
        <dbReference type="ARBA" id="ARBA00023163"/>
    </source>
</evidence>
<evidence type="ECO:0000256" key="2">
    <source>
        <dbReference type="ARBA" id="ARBA00001947"/>
    </source>
</evidence>
<dbReference type="NCBIfam" id="TIGR00589">
    <property type="entry name" value="ogt"/>
    <property type="match status" value="1"/>
</dbReference>
<dbReference type="FunFam" id="1.10.10.10:FF:000214">
    <property type="entry name" value="Methylated-DNA--protein-cysteine methyltransferase"/>
    <property type="match status" value="1"/>
</dbReference>
<dbReference type="PIRSF" id="PIRSF000409">
    <property type="entry name" value="Ada"/>
    <property type="match status" value="1"/>
</dbReference>
<keyword evidence="15" id="KW-1185">Reference proteome</keyword>
<dbReference type="PROSITE" id="PS01124">
    <property type="entry name" value="HTH_ARAC_FAMILY_2"/>
    <property type="match status" value="1"/>
</dbReference>
<dbReference type="SUPFAM" id="SSF46689">
    <property type="entry name" value="Homeodomain-like"/>
    <property type="match status" value="1"/>
</dbReference>
<evidence type="ECO:0000256" key="7">
    <source>
        <dbReference type="ARBA" id="ARBA00022763"/>
    </source>
</evidence>
<accession>A0A928V6U7</accession>
<comment type="catalytic activity">
    <reaction evidence="12">
        <text>a 6-O-methyl-2'-deoxyguanosine in DNA + L-cysteinyl-[protein] = S-methyl-L-cysteinyl-[protein] + a 2'-deoxyguanosine in DNA</text>
        <dbReference type="Rhea" id="RHEA:24000"/>
        <dbReference type="Rhea" id="RHEA-COMP:10131"/>
        <dbReference type="Rhea" id="RHEA-COMP:10132"/>
        <dbReference type="Rhea" id="RHEA-COMP:11367"/>
        <dbReference type="Rhea" id="RHEA-COMP:11368"/>
        <dbReference type="ChEBI" id="CHEBI:29950"/>
        <dbReference type="ChEBI" id="CHEBI:82612"/>
        <dbReference type="ChEBI" id="CHEBI:85445"/>
        <dbReference type="ChEBI" id="CHEBI:85448"/>
        <dbReference type="EC" id="2.1.1.63"/>
    </reaction>
</comment>
<dbReference type="EMBL" id="PRDL01000001">
    <property type="protein sequence ID" value="MBE8717169.1"/>
    <property type="molecule type" value="Genomic_DNA"/>
</dbReference>
<dbReference type="Pfam" id="PF01035">
    <property type="entry name" value="DNA_binding_1"/>
    <property type="match status" value="1"/>
</dbReference>
<dbReference type="InterPro" id="IPR036631">
    <property type="entry name" value="MGMT_N_sf"/>
</dbReference>
<dbReference type="PANTHER" id="PTHR10815">
    <property type="entry name" value="METHYLATED-DNA--PROTEIN-CYSTEINE METHYLTRANSFERASE"/>
    <property type="match status" value="1"/>
</dbReference>
<protein>
    <recommendedName>
        <fullName evidence="4">methylated-DNA--[protein]-cysteine S-methyltransferase</fullName>
        <ecNumber evidence="4">2.1.1.63</ecNumber>
    </recommendedName>
</protein>
<dbReference type="SUPFAM" id="SSF53155">
    <property type="entry name" value="Methylated DNA-protein cysteine methyltransferase domain"/>
    <property type="match status" value="1"/>
</dbReference>
<dbReference type="CDD" id="cd06445">
    <property type="entry name" value="ATase"/>
    <property type="match status" value="1"/>
</dbReference>
<dbReference type="GO" id="GO:0003908">
    <property type="term" value="F:methylated-DNA-[protein]-cysteine S-methyltransferase activity"/>
    <property type="evidence" value="ECO:0007669"/>
    <property type="project" value="UniProtKB-EC"/>
</dbReference>
<dbReference type="InterPro" id="IPR009057">
    <property type="entry name" value="Homeodomain-like_sf"/>
</dbReference>
<dbReference type="InterPro" id="IPR018060">
    <property type="entry name" value="HTH_AraC"/>
</dbReference>
<keyword evidence="5 14" id="KW-0489">Methyltransferase</keyword>
<dbReference type="Pfam" id="PF02870">
    <property type="entry name" value="Methyltransf_1N"/>
    <property type="match status" value="1"/>
</dbReference>
<comment type="similarity">
    <text evidence="3">Belongs to the MGMT family.</text>
</comment>
<dbReference type="RefSeq" id="WP_193908806.1">
    <property type="nucleotide sequence ID" value="NZ_PRDL01000001.1"/>
</dbReference>
<gene>
    <name evidence="14" type="ORF">C4F51_08205</name>
</gene>
<dbReference type="Pfam" id="PF12833">
    <property type="entry name" value="HTH_18"/>
    <property type="match status" value="1"/>
</dbReference>
<dbReference type="GO" id="GO:0043565">
    <property type="term" value="F:sequence-specific DNA binding"/>
    <property type="evidence" value="ECO:0007669"/>
    <property type="project" value="InterPro"/>
</dbReference>
<dbReference type="GO" id="GO:0008270">
    <property type="term" value="F:zinc ion binding"/>
    <property type="evidence" value="ECO:0007669"/>
    <property type="project" value="InterPro"/>
</dbReference>
<evidence type="ECO:0000256" key="1">
    <source>
        <dbReference type="ARBA" id="ARBA00001286"/>
    </source>
</evidence>
<dbReference type="NCBIfam" id="NF011964">
    <property type="entry name" value="PRK15435.1"/>
    <property type="match status" value="1"/>
</dbReference>
<dbReference type="EC" id="2.1.1.63" evidence="4"/>
<comment type="caution">
    <text evidence="14">The sequence shown here is derived from an EMBL/GenBank/DDBJ whole genome shotgun (WGS) entry which is preliminary data.</text>
</comment>
<keyword evidence="10" id="KW-0804">Transcription</keyword>
<dbReference type="SUPFAM" id="SSF46767">
    <property type="entry name" value="Methylated DNA-protein cysteine methyltransferase, C-terminal domain"/>
    <property type="match status" value="1"/>
</dbReference>
<dbReference type="InterPro" id="IPR001497">
    <property type="entry name" value="MethylDNA_cys_MeTrfase_AS"/>
</dbReference>
<evidence type="ECO:0000256" key="9">
    <source>
        <dbReference type="ARBA" id="ARBA00023159"/>
    </source>
</evidence>
<feature type="domain" description="HTH araC/xylS-type" evidence="13">
    <location>
        <begin position="87"/>
        <end position="187"/>
    </location>
</feature>
<dbReference type="GO" id="GO:0003700">
    <property type="term" value="F:DNA-binding transcription factor activity"/>
    <property type="evidence" value="ECO:0007669"/>
    <property type="project" value="InterPro"/>
</dbReference>